<evidence type="ECO:0000256" key="2">
    <source>
        <dbReference type="ARBA" id="ARBA00012438"/>
    </source>
</evidence>
<dbReference type="RefSeq" id="WP_092873214.1">
    <property type="nucleotide sequence ID" value="NZ_FOJY01000014.1"/>
</dbReference>
<evidence type="ECO:0000256" key="1">
    <source>
        <dbReference type="ARBA" id="ARBA00000085"/>
    </source>
</evidence>
<keyword evidence="9" id="KW-1185">Reference proteome</keyword>
<dbReference type="InterPro" id="IPR003594">
    <property type="entry name" value="HATPase_dom"/>
</dbReference>
<feature type="domain" description="Histidine kinase" evidence="7">
    <location>
        <begin position="259"/>
        <end position="350"/>
    </location>
</feature>
<evidence type="ECO:0000256" key="3">
    <source>
        <dbReference type="ARBA" id="ARBA00022679"/>
    </source>
</evidence>
<evidence type="ECO:0000256" key="6">
    <source>
        <dbReference type="SAM" id="Coils"/>
    </source>
</evidence>
<dbReference type="Gene3D" id="3.30.565.10">
    <property type="entry name" value="Histidine kinase-like ATPase, C-terminal domain"/>
    <property type="match status" value="1"/>
</dbReference>
<dbReference type="SMART" id="SM00387">
    <property type="entry name" value="HATPase_c"/>
    <property type="match status" value="1"/>
</dbReference>
<dbReference type="PROSITE" id="PS50109">
    <property type="entry name" value="HIS_KIN"/>
    <property type="match status" value="1"/>
</dbReference>
<dbReference type="AlphaFoldDB" id="A0A1I0ZCS4"/>
<dbReference type="InterPro" id="IPR005467">
    <property type="entry name" value="His_kinase_dom"/>
</dbReference>
<dbReference type="Pfam" id="PF02518">
    <property type="entry name" value="HATPase_c"/>
    <property type="match status" value="1"/>
</dbReference>
<keyword evidence="6" id="KW-0175">Coiled coil</keyword>
<reference evidence="8 9" key="1">
    <citation type="submission" date="2016-10" db="EMBL/GenBank/DDBJ databases">
        <authorList>
            <person name="de Groot N.N."/>
        </authorList>
    </citation>
    <scope>NUCLEOTIDE SEQUENCE [LARGE SCALE GENOMIC DNA]</scope>
    <source>
        <strain evidence="8 9">DSM 5522</strain>
    </source>
</reference>
<keyword evidence="3" id="KW-0808">Transferase</keyword>
<feature type="coiled-coil region" evidence="6">
    <location>
        <begin position="4"/>
        <end position="93"/>
    </location>
</feature>
<keyword evidence="4 8" id="KW-0418">Kinase</keyword>
<dbReference type="CDD" id="cd16917">
    <property type="entry name" value="HATPase_UhpB-NarQ-NarX-like"/>
    <property type="match status" value="1"/>
</dbReference>
<dbReference type="InterPro" id="IPR036890">
    <property type="entry name" value="HATPase_C_sf"/>
</dbReference>
<dbReference type="OrthoDB" id="9781904at2"/>
<dbReference type="GO" id="GO:0046983">
    <property type="term" value="F:protein dimerization activity"/>
    <property type="evidence" value="ECO:0007669"/>
    <property type="project" value="InterPro"/>
</dbReference>
<accession>A0A1I0ZCS4</accession>
<dbReference type="InterPro" id="IPR050482">
    <property type="entry name" value="Sensor_HK_TwoCompSys"/>
</dbReference>
<keyword evidence="5" id="KW-0902">Two-component regulatory system</keyword>
<protein>
    <recommendedName>
        <fullName evidence="2">histidine kinase</fullName>
        <ecNumber evidence="2">2.7.13.3</ecNumber>
    </recommendedName>
</protein>
<dbReference type="Gene3D" id="1.20.5.1930">
    <property type="match status" value="1"/>
</dbReference>
<dbReference type="InterPro" id="IPR011712">
    <property type="entry name" value="Sig_transdc_His_kin_sub3_dim/P"/>
</dbReference>
<dbReference type="EC" id="2.7.13.3" evidence="2"/>
<organism evidence="8 9">
    <name type="scientific">Acetitomaculum ruminis DSM 5522</name>
    <dbReference type="NCBI Taxonomy" id="1120918"/>
    <lineage>
        <taxon>Bacteria</taxon>
        <taxon>Bacillati</taxon>
        <taxon>Bacillota</taxon>
        <taxon>Clostridia</taxon>
        <taxon>Lachnospirales</taxon>
        <taxon>Lachnospiraceae</taxon>
        <taxon>Acetitomaculum</taxon>
    </lineage>
</organism>
<dbReference type="PANTHER" id="PTHR24421">
    <property type="entry name" value="NITRATE/NITRITE SENSOR PROTEIN NARX-RELATED"/>
    <property type="match status" value="1"/>
</dbReference>
<evidence type="ECO:0000256" key="4">
    <source>
        <dbReference type="ARBA" id="ARBA00022777"/>
    </source>
</evidence>
<dbReference type="STRING" id="1120918.SAMN05216249_11466"/>
<evidence type="ECO:0000313" key="8">
    <source>
        <dbReference type="EMBL" id="SFB23589.1"/>
    </source>
</evidence>
<sequence length="355" mass="40892">MEKIQFLEKEKVSVHNEIDALKKELETNEIEIEKLTMILEEESKKTSTADVFYPKKSTFGTKNIKIKNLNSNITNLKDRNRSLSSKIEEISIKEKDIEYILSHIKDLIKGNEEKFVSIEPISIVNNENTLFPEENHGNNLKVLEELEKERQRIARDLHDTSIQNLTSFVHKIEYISKLVDKDLVKSKLELKILENNLRSTIDDMRNIVYNLHPMALDDLTLNDYISNELTKLENLNHVNIKFESFGEAKKLKSIVTITIVRIIQEACNNAIKHCKFNLINVTLTYNKNNIVITINNDGKGFDVDKALNNGKRTFGLSMMQERVNLLSGNISIKSDLKKGTKIKIKIPIGEQEEKI</sequence>
<evidence type="ECO:0000313" key="9">
    <source>
        <dbReference type="Proteomes" id="UP000198838"/>
    </source>
</evidence>
<name>A0A1I0ZCS4_9FIRM</name>
<dbReference type="SUPFAM" id="SSF55874">
    <property type="entry name" value="ATPase domain of HSP90 chaperone/DNA topoisomerase II/histidine kinase"/>
    <property type="match status" value="1"/>
</dbReference>
<dbReference type="Pfam" id="PF07730">
    <property type="entry name" value="HisKA_3"/>
    <property type="match status" value="1"/>
</dbReference>
<evidence type="ECO:0000256" key="5">
    <source>
        <dbReference type="ARBA" id="ARBA00023012"/>
    </source>
</evidence>
<dbReference type="GO" id="GO:0000155">
    <property type="term" value="F:phosphorelay sensor kinase activity"/>
    <property type="evidence" value="ECO:0007669"/>
    <property type="project" value="InterPro"/>
</dbReference>
<gene>
    <name evidence="8" type="ORF">SAMN05216249_11466</name>
</gene>
<dbReference type="PANTHER" id="PTHR24421:SF55">
    <property type="entry name" value="SENSOR HISTIDINE KINASE YDFH"/>
    <property type="match status" value="1"/>
</dbReference>
<evidence type="ECO:0000259" key="7">
    <source>
        <dbReference type="PROSITE" id="PS50109"/>
    </source>
</evidence>
<dbReference type="EMBL" id="FOJY01000014">
    <property type="protein sequence ID" value="SFB23589.1"/>
    <property type="molecule type" value="Genomic_DNA"/>
</dbReference>
<proteinExistence type="predicted"/>
<dbReference type="Proteomes" id="UP000198838">
    <property type="component" value="Unassembled WGS sequence"/>
</dbReference>
<comment type="catalytic activity">
    <reaction evidence="1">
        <text>ATP + protein L-histidine = ADP + protein N-phospho-L-histidine.</text>
        <dbReference type="EC" id="2.7.13.3"/>
    </reaction>
</comment>
<dbReference type="GO" id="GO:0016020">
    <property type="term" value="C:membrane"/>
    <property type="evidence" value="ECO:0007669"/>
    <property type="project" value="InterPro"/>
</dbReference>